<evidence type="ECO:0000313" key="2">
    <source>
        <dbReference type="EMBL" id="MDV5390735.1"/>
    </source>
</evidence>
<proteinExistence type="predicted"/>
<evidence type="ECO:0000313" key="3">
    <source>
        <dbReference type="Proteomes" id="UP001187859"/>
    </source>
</evidence>
<dbReference type="Proteomes" id="UP001187859">
    <property type="component" value="Unassembled WGS sequence"/>
</dbReference>
<protein>
    <submittedName>
        <fullName evidence="2">Phage tail assembly chaperone family protein, TAC</fullName>
    </submittedName>
</protein>
<feature type="compositionally biased region" description="Polar residues" evidence="1">
    <location>
        <begin position="125"/>
        <end position="134"/>
    </location>
</feature>
<dbReference type="EMBL" id="JASGOQ010000001">
    <property type="protein sequence ID" value="MDV5390735.1"/>
    <property type="molecule type" value="Genomic_DNA"/>
</dbReference>
<gene>
    <name evidence="2" type="ORF">QM089_10815</name>
</gene>
<feature type="compositionally biased region" description="Polar residues" evidence="1">
    <location>
        <begin position="153"/>
        <end position="164"/>
    </location>
</feature>
<accession>A0AAE4PYF3</accession>
<feature type="region of interest" description="Disordered" evidence="1">
    <location>
        <begin position="113"/>
        <end position="164"/>
    </location>
</feature>
<dbReference type="InterPro" id="IPR024410">
    <property type="entry name" value="Phage_TAC_12"/>
</dbReference>
<dbReference type="RefSeq" id="WP_317519812.1">
    <property type="nucleotide sequence ID" value="NZ_JASGOQ010000001.1"/>
</dbReference>
<sequence>MELSVASLIQSGSYSPAKPERREISWTTPNGETHKAIVFIRKESFATAQAEASNYNRGVDWLTSRIVASVVDEQGKPLFEIDDILGNEAHGPICDSLGFSLIGAINEVNGIGLKPDPKTLPPTTNSGTSSCSQESADELSKKPSKTSRIEKLSTGSPTEQSSAP</sequence>
<organism evidence="2 3">
    <name type="scientific">Shewanella xiamenensis</name>
    <dbReference type="NCBI Taxonomy" id="332186"/>
    <lineage>
        <taxon>Bacteria</taxon>
        <taxon>Pseudomonadati</taxon>
        <taxon>Pseudomonadota</taxon>
        <taxon>Gammaproteobacteria</taxon>
        <taxon>Alteromonadales</taxon>
        <taxon>Shewanellaceae</taxon>
        <taxon>Shewanella</taxon>
    </lineage>
</organism>
<evidence type="ECO:0000256" key="1">
    <source>
        <dbReference type="SAM" id="MobiDB-lite"/>
    </source>
</evidence>
<dbReference type="Pfam" id="PF16459">
    <property type="entry name" value="Phage_TAC_13"/>
    <property type="match status" value="1"/>
</dbReference>
<reference evidence="2" key="1">
    <citation type="submission" date="2023-05" db="EMBL/GenBank/DDBJ databases">
        <title>Colonisation of extended spectrum b-lactamase- and carbapenemase-producing bacteria on hospital surfaces from low- and middle-income countries.</title>
        <authorList>
            <person name="Nieto-Rosado M."/>
            <person name="Sands K."/>
            <person name="Iregbu K."/>
            <person name="Zahra R."/>
            <person name="Mazarati J.B."/>
            <person name="Mehtar S."/>
            <person name="Barnards-Group B."/>
            <person name="Walsh T.R."/>
        </authorList>
    </citation>
    <scope>NUCLEOTIDE SEQUENCE</scope>
    <source>
        <strain evidence="2">PP-E493</strain>
    </source>
</reference>
<dbReference type="AlphaFoldDB" id="A0AAE4PYF3"/>
<name>A0AAE4PYF3_9GAMM</name>
<comment type="caution">
    <text evidence="2">The sequence shown here is derived from an EMBL/GenBank/DDBJ whole genome shotgun (WGS) entry which is preliminary data.</text>
</comment>